<comment type="caution">
    <text evidence="2">The sequence shown here is derived from an EMBL/GenBank/DDBJ whole genome shotgun (WGS) entry which is preliminary data.</text>
</comment>
<proteinExistence type="predicted"/>
<evidence type="ECO:0000313" key="2">
    <source>
        <dbReference type="EMBL" id="MCS7482484.1"/>
    </source>
</evidence>
<sequence length="75" mass="7623">MRVVTSLVLTAGVLGLALVGTAQARPADPAPRLCLGAAVEPLFKGLNGSCNPIPHGSTAHECPTCPGYGLDRREG</sequence>
<protein>
    <recommendedName>
        <fullName evidence="4">Secreted protein</fullName>
    </recommendedName>
</protein>
<name>A0A9X2VUV5_9PSEU</name>
<gene>
    <name evidence="2" type="ORF">NZH93_37040</name>
</gene>
<dbReference type="EMBL" id="JANYMP010000024">
    <property type="protein sequence ID" value="MCS7482484.1"/>
    <property type="molecule type" value="Genomic_DNA"/>
</dbReference>
<feature type="signal peptide" evidence="1">
    <location>
        <begin position="1"/>
        <end position="24"/>
    </location>
</feature>
<evidence type="ECO:0008006" key="4">
    <source>
        <dbReference type="Google" id="ProtNLM"/>
    </source>
</evidence>
<accession>A0A9X2VUV5</accession>
<feature type="chain" id="PRO_5040885003" description="Secreted protein" evidence="1">
    <location>
        <begin position="25"/>
        <end position="75"/>
    </location>
</feature>
<evidence type="ECO:0000313" key="3">
    <source>
        <dbReference type="Proteomes" id="UP001141259"/>
    </source>
</evidence>
<dbReference type="RefSeq" id="WP_259627948.1">
    <property type="nucleotide sequence ID" value="NZ_JANYMP010000024.1"/>
</dbReference>
<keyword evidence="1" id="KW-0732">Signal</keyword>
<evidence type="ECO:0000256" key="1">
    <source>
        <dbReference type="SAM" id="SignalP"/>
    </source>
</evidence>
<organism evidence="2 3">
    <name type="scientific">Umezawaea endophytica</name>
    <dbReference type="NCBI Taxonomy" id="1654476"/>
    <lineage>
        <taxon>Bacteria</taxon>
        <taxon>Bacillati</taxon>
        <taxon>Actinomycetota</taxon>
        <taxon>Actinomycetes</taxon>
        <taxon>Pseudonocardiales</taxon>
        <taxon>Pseudonocardiaceae</taxon>
        <taxon>Umezawaea</taxon>
    </lineage>
</organism>
<keyword evidence="3" id="KW-1185">Reference proteome</keyword>
<reference evidence="2" key="1">
    <citation type="submission" date="2022-08" db="EMBL/GenBank/DDBJ databases">
        <authorList>
            <person name="Tistechok S."/>
            <person name="Samborskyy M."/>
            <person name="Roman I."/>
        </authorList>
    </citation>
    <scope>NUCLEOTIDE SEQUENCE</scope>
    <source>
        <strain evidence="2">DSM 103496</strain>
    </source>
</reference>
<dbReference type="Proteomes" id="UP001141259">
    <property type="component" value="Unassembled WGS sequence"/>
</dbReference>
<dbReference type="AlphaFoldDB" id="A0A9X2VUV5"/>